<proteinExistence type="predicted"/>
<accession>A0A3B0S4S2</accession>
<protein>
    <recommendedName>
        <fullName evidence="2">DUF1223 domain-containing protein</fullName>
    </recommendedName>
</protein>
<dbReference type="Pfam" id="PF06764">
    <property type="entry name" value="DUF1223"/>
    <property type="match status" value="1"/>
</dbReference>
<dbReference type="PANTHER" id="PTHR36057">
    <property type="match status" value="1"/>
</dbReference>
<organism evidence="1">
    <name type="scientific">hydrothermal vent metagenome</name>
    <dbReference type="NCBI Taxonomy" id="652676"/>
    <lineage>
        <taxon>unclassified sequences</taxon>
        <taxon>metagenomes</taxon>
        <taxon>ecological metagenomes</taxon>
    </lineage>
</organism>
<dbReference type="InterPro" id="IPR036249">
    <property type="entry name" value="Thioredoxin-like_sf"/>
</dbReference>
<dbReference type="SUPFAM" id="SSF52833">
    <property type="entry name" value="Thioredoxin-like"/>
    <property type="match status" value="1"/>
</dbReference>
<dbReference type="EMBL" id="UOEF01000294">
    <property type="protein sequence ID" value="VAV99857.1"/>
    <property type="molecule type" value="Genomic_DNA"/>
</dbReference>
<dbReference type="AlphaFoldDB" id="A0A3B0S4S2"/>
<name>A0A3B0S4S2_9ZZZZ</name>
<evidence type="ECO:0008006" key="2">
    <source>
        <dbReference type="Google" id="ProtNLM"/>
    </source>
</evidence>
<gene>
    <name evidence="1" type="ORF">MNBD_ALPHA04-565</name>
</gene>
<dbReference type="InterPro" id="IPR010634">
    <property type="entry name" value="DUF1223"/>
</dbReference>
<evidence type="ECO:0000313" key="1">
    <source>
        <dbReference type="EMBL" id="VAV99857.1"/>
    </source>
</evidence>
<reference evidence="1" key="1">
    <citation type="submission" date="2018-06" db="EMBL/GenBank/DDBJ databases">
        <authorList>
            <person name="Zhirakovskaya E."/>
        </authorList>
    </citation>
    <scope>NUCLEOTIDE SEQUENCE</scope>
</reference>
<sequence>MPNGRPRLRQLAAILAISSAIFVGADLKGQAGERKTGVVELFTSQGCSSCPPADLYLGELAKRKELLALTLPVDYWDFLGWKDTLASPAFTKRQRAYAQSRQDRNVYTPQMVINGRVHAIGSDRKEVEAFLLATQDDFAAMAVDIDLTLDGNRLKINIGGRAAGNSAAEATIWLVLYNRSEKVKIGRGENTGRMITYSNVVRELVPIGMWSGEAMEISLPRKDLLQQGYDGCAVIVQAGATGPIYGAASIESWPED</sequence>
<dbReference type="PANTHER" id="PTHR36057:SF1">
    <property type="entry name" value="LIPOPROTEIN LIPID ATTACHMENT SITE-LIKE PROTEIN, PUTATIVE (DUF1223)-RELATED"/>
    <property type="match status" value="1"/>
</dbReference>